<reference evidence="1" key="1">
    <citation type="journal article" date="2021" name="Proc. Natl. Acad. Sci. U.S.A.">
        <title>A Catalog of Tens of Thousands of Viruses from Human Metagenomes Reveals Hidden Associations with Chronic Diseases.</title>
        <authorList>
            <person name="Tisza M.J."/>
            <person name="Buck C.B."/>
        </authorList>
    </citation>
    <scope>NUCLEOTIDE SEQUENCE</scope>
    <source>
        <strain evidence="1">Ct3Oc10</strain>
    </source>
</reference>
<proteinExistence type="predicted"/>
<dbReference type="EMBL" id="BK016023">
    <property type="protein sequence ID" value="DAF90203.1"/>
    <property type="molecule type" value="Genomic_DNA"/>
</dbReference>
<organism evidence="1">
    <name type="scientific">Myoviridae sp. ct3Oc10</name>
    <dbReference type="NCBI Taxonomy" id="2825025"/>
    <lineage>
        <taxon>Viruses</taxon>
        <taxon>Duplodnaviria</taxon>
        <taxon>Heunggongvirae</taxon>
        <taxon>Uroviricota</taxon>
        <taxon>Caudoviricetes</taxon>
    </lineage>
</organism>
<protein>
    <submittedName>
        <fullName evidence="1">Putative head-tail adaptor</fullName>
    </submittedName>
</protein>
<sequence length="129" mass="14517">MVVCTTMRMQKQEGASAIFYLRPGNLYKDFLVAKCTSGIDGKGRPVKKYESNDSAVIHAVLAQATPQEKARWEQIQHPITHTIVDRGHPKAVETDQLTCGNRKFYVQGVDEPGQLGLYTIYYVEERADV</sequence>
<accession>A0A8S5U6W2</accession>
<evidence type="ECO:0000313" key="1">
    <source>
        <dbReference type="EMBL" id="DAF90203.1"/>
    </source>
</evidence>
<name>A0A8S5U6W2_9CAUD</name>